<evidence type="ECO:0000256" key="1">
    <source>
        <dbReference type="ARBA" id="ARBA00004418"/>
    </source>
</evidence>
<dbReference type="EMBL" id="JAAIKB010000006">
    <property type="protein sequence ID" value="NGM21730.1"/>
    <property type="molecule type" value="Genomic_DNA"/>
</dbReference>
<name>A0A6M1LMY7_9PROT</name>
<dbReference type="Gene3D" id="3.90.1210.10">
    <property type="entry name" value="Antifreeze-like/N-acetylneuraminic acid synthase C-terminal domain"/>
    <property type="match status" value="1"/>
</dbReference>
<keyword evidence="2 4" id="KW-0732">Signal</keyword>
<evidence type="ECO:0000256" key="3">
    <source>
        <dbReference type="ARBA" id="ARBA00022764"/>
    </source>
</evidence>
<dbReference type="PANTHER" id="PTHR36307">
    <property type="entry name" value="FLAGELLA BASAL BODY P-RING FORMATION PROTEIN FLGA"/>
    <property type="match status" value="1"/>
</dbReference>
<dbReference type="Gene3D" id="2.30.30.760">
    <property type="match status" value="1"/>
</dbReference>
<dbReference type="Proteomes" id="UP000475385">
    <property type="component" value="Unassembled WGS sequence"/>
</dbReference>
<dbReference type="CDD" id="cd11614">
    <property type="entry name" value="SAF_CpaB_FlgA_like"/>
    <property type="match status" value="1"/>
</dbReference>
<comment type="caution">
    <text evidence="6">The sequence shown here is derived from an EMBL/GenBank/DDBJ whole genome shotgun (WGS) entry which is preliminary data.</text>
</comment>
<sequence length="327" mass="34093">MRAWSSLLVLALLATPAFAQAPAPRAQAVVESAVVTLGDIFDHAGARAETTLGPAPAPGRRFVVEAPQLAAIARDYGLAWRPVLGDERVVVERPGRAMRREEVLEPLRAELVALGADPELDLDIPGFQPPSLPAGAPDARVAVDGALWDGVSRRFSATLVVVAEGMPTFTQRVSGRAVAMRDVVVAAKALRAGEMVMPGDVTLSRMAVDRAPASVAEDVEAVTGQRLRRAIAAGQALSPADVAVAAIIARESAVQLLHQAPGLTLTAQGRALEDGFRGRSFHVLNLASGSVVQAEVIGPGRARAIGAATSLPPAIAARVNRRDQASR</sequence>
<reference evidence="6 7" key="2">
    <citation type="submission" date="2020-03" db="EMBL/GenBank/DDBJ databases">
        <title>Roseomonas stagni sp. nov., isolated from pond water in Japan.</title>
        <authorList>
            <person name="Furuhata K."/>
            <person name="Miyamoto H."/>
            <person name="Goto K."/>
        </authorList>
    </citation>
    <scope>NUCLEOTIDE SEQUENCE [LARGE SCALE GENOMIC DNA]</scope>
    <source>
        <strain evidence="6 7">PeD5</strain>
    </source>
</reference>
<evidence type="ECO:0000259" key="5">
    <source>
        <dbReference type="SMART" id="SM00858"/>
    </source>
</evidence>
<dbReference type="InterPro" id="IPR039246">
    <property type="entry name" value="Flagellar_FlgA"/>
</dbReference>
<dbReference type="GO" id="GO:0042597">
    <property type="term" value="C:periplasmic space"/>
    <property type="evidence" value="ECO:0007669"/>
    <property type="project" value="UniProtKB-SubCell"/>
</dbReference>
<dbReference type="InterPro" id="IPR013974">
    <property type="entry name" value="SAF"/>
</dbReference>
<proteinExistence type="predicted"/>
<keyword evidence="6" id="KW-0282">Flagellum</keyword>
<dbReference type="RefSeq" id="WP_164695625.1">
    <property type="nucleotide sequence ID" value="NZ_JAAIKB010000006.1"/>
</dbReference>
<keyword evidence="7" id="KW-1185">Reference proteome</keyword>
<comment type="subcellular location">
    <subcellularLocation>
        <location evidence="1">Periplasm</location>
    </subcellularLocation>
</comment>
<dbReference type="PANTHER" id="PTHR36307:SF1">
    <property type="entry name" value="FLAGELLA BASAL BODY P-RING FORMATION PROTEIN FLGA"/>
    <property type="match status" value="1"/>
</dbReference>
<accession>A0A6M1LMY7</accession>
<feature type="domain" description="SAF" evidence="5">
    <location>
        <begin position="181"/>
        <end position="243"/>
    </location>
</feature>
<keyword evidence="6" id="KW-0966">Cell projection</keyword>
<dbReference type="SMART" id="SM00858">
    <property type="entry name" value="SAF"/>
    <property type="match status" value="1"/>
</dbReference>
<evidence type="ECO:0000313" key="6">
    <source>
        <dbReference type="EMBL" id="NGM21730.1"/>
    </source>
</evidence>
<evidence type="ECO:0000256" key="4">
    <source>
        <dbReference type="SAM" id="SignalP"/>
    </source>
</evidence>
<gene>
    <name evidence="6" type="primary">flgA</name>
    <name evidence="6" type="ORF">G3576_17030</name>
</gene>
<protein>
    <submittedName>
        <fullName evidence="6">Flagellar basal body P-ring formation protein FlgA</fullName>
    </submittedName>
</protein>
<dbReference type="GO" id="GO:0044780">
    <property type="term" value="P:bacterial-type flagellum assembly"/>
    <property type="evidence" value="ECO:0007669"/>
    <property type="project" value="InterPro"/>
</dbReference>
<evidence type="ECO:0000313" key="7">
    <source>
        <dbReference type="Proteomes" id="UP000475385"/>
    </source>
</evidence>
<keyword evidence="6" id="KW-0969">Cilium</keyword>
<dbReference type="Pfam" id="PF13144">
    <property type="entry name" value="ChapFlgA"/>
    <property type="match status" value="1"/>
</dbReference>
<evidence type="ECO:0000256" key="2">
    <source>
        <dbReference type="ARBA" id="ARBA00022729"/>
    </source>
</evidence>
<dbReference type="InterPro" id="IPR017585">
    <property type="entry name" value="SAF_FlgA"/>
</dbReference>
<reference evidence="6 7" key="1">
    <citation type="submission" date="2020-02" db="EMBL/GenBank/DDBJ databases">
        <authorList>
            <person name="Kim H.M."/>
            <person name="Jeon C.O."/>
        </authorList>
    </citation>
    <scope>NUCLEOTIDE SEQUENCE [LARGE SCALE GENOMIC DNA]</scope>
    <source>
        <strain evidence="6 7">PeD5</strain>
    </source>
</reference>
<feature type="chain" id="PRO_5026911988" evidence="4">
    <location>
        <begin position="20"/>
        <end position="327"/>
    </location>
</feature>
<keyword evidence="3" id="KW-0574">Periplasm</keyword>
<dbReference type="NCBIfam" id="TIGR03170">
    <property type="entry name" value="flgA_cterm"/>
    <property type="match status" value="1"/>
</dbReference>
<dbReference type="AlphaFoldDB" id="A0A6M1LMY7"/>
<organism evidence="6 7">
    <name type="scientific">Falsiroseomonas algicola</name>
    <dbReference type="NCBI Taxonomy" id="2716930"/>
    <lineage>
        <taxon>Bacteria</taxon>
        <taxon>Pseudomonadati</taxon>
        <taxon>Pseudomonadota</taxon>
        <taxon>Alphaproteobacteria</taxon>
        <taxon>Acetobacterales</taxon>
        <taxon>Roseomonadaceae</taxon>
        <taxon>Falsiroseomonas</taxon>
    </lineage>
</organism>
<feature type="signal peptide" evidence="4">
    <location>
        <begin position="1"/>
        <end position="19"/>
    </location>
</feature>